<name>A0AAW2GBE0_9HYME</name>
<dbReference type="Proteomes" id="UP001430953">
    <property type="component" value="Unassembled WGS sequence"/>
</dbReference>
<keyword evidence="2" id="KW-1185">Reference proteome</keyword>
<accession>A0AAW2GBE0</accession>
<proteinExistence type="predicted"/>
<evidence type="ECO:0000313" key="2">
    <source>
        <dbReference type="Proteomes" id="UP001430953"/>
    </source>
</evidence>
<dbReference type="EMBL" id="JADYXP020000005">
    <property type="protein sequence ID" value="KAL0124244.1"/>
    <property type="molecule type" value="Genomic_DNA"/>
</dbReference>
<gene>
    <name evidence="1" type="ORF">PUN28_006236</name>
</gene>
<evidence type="ECO:0000313" key="1">
    <source>
        <dbReference type="EMBL" id="KAL0124244.1"/>
    </source>
</evidence>
<organism evidence="1 2">
    <name type="scientific">Cardiocondyla obscurior</name>
    <dbReference type="NCBI Taxonomy" id="286306"/>
    <lineage>
        <taxon>Eukaryota</taxon>
        <taxon>Metazoa</taxon>
        <taxon>Ecdysozoa</taxon>
        <taxon>Arthropoda</taxon>
        <taxon>Hexapoda</taxon>
        <taxon>Insecta</taxon>
        <taxon>Pterygota</taxon>
        <taxon>Neoptera</taxon>
        <taxon>Endopterygota</taxon>
        <taxon>Hymenoptera</taxon>
        <taxon>Apocrita</taxon>
        <taxon>Aculeata</taxon>
        <taxon>Formicoidea</taxon>
        <taxon>Formicidae</taxon>
        <taxon>Myrmicinae</taxon>
        <taxon>Cardiocondyla</taxon>
    </lineage>
</organism>
<dbReference type="AlphaFoldDB" id="A0AAW2GBE0"/>
<reference evidence="1 2" key="1">
    <citation type="submission" date="2023-03" db="EMBL/GenBank/DDBJ databases">
        <title>High recombination rates correlate with genetic variation in Cardiocondyla obscurior ants.</title>
        <authorList>
            <person name="Errbii M."/>
        </authorList>
    </citation>
    <scope>NUCLEOTIDE SEQUENCE [LARGE SCALE GENOMIC DNA]</scope>
    <source>
        <strain evidence="1">Alpha-2009</strain>
        <tissue evidence="1">Whole body</tissue>
    </source>
</reference>
<protein>
    <submittedName>
        <fullName evidence="1">Uncharacterized protein</fullName>
    </submittedName>
</protein>
<sequence>MLGESTTRVYYALAENRVKRRRHAVSAWRSIKLHREHHKSYFVTLFRSRFVSVSLRCVVFGDVIRNAATTCFRVRANSARCKKLVQTRSPDDLISDDLNGQLRLIKLLRLI</sequence>
<comment type="caution">
    <text evidence="1">The sequence shown here is derived from an EMBL/GenBank/DDBJ whole genome shotgun (WGS) entry which is preliminary data.</text>
</comment>